<dbReference type="Proteomes" id="UP001278571">
    <property type="component" value="Unassembled WGS sequence"/>
</dbReference>
<evidence type="ECO:0000313" key="3">
    <source>
        <dbReference type="Proteomes" id="UP001278571"/>
    </source>
</evidence>
<sequence length="80" mass="8512">MVIMRPAIPSETVKLDPIDVSSPMGRISVVTMEKIPAVTERTASQESRGERSGGTEVEEREEVVAADMSPVLNGASQGGR</sequence>
<reference evidence="2 3" key="1">
    <citation type="submission" date="2023-10" db="EMBL/GenBank/DDBJ databases">
        <authorList>
            <person name="Wang X.X."/>
        </authorList>
    </citation>
    <scope>NUCLEOTIDE SEQUENCE [LARGE SCALE GENOMIC DNA]</scope>
    <source>
        <strain evidence="2 3">NBRC 12816</strain>
    </source>
</reference>
<feature type="region of interest" description="Disordered" evidence="1">
    <location>
        <begin position="38"/>
        <end position="80"/>
    </location>
</feature>
<dbReference type="RefSeq" id="WP_319012907.1">
    <property type="nucleotide sequence ID" value="NZ_JAWJZF010000503.1"/>
</dbReference>
<evidence type="ECO:0000313" key="2">
    <source>
        <dbReference type="EMBL" id="MDX2296683.1"/>
    </source>
</evidence>
<evidence type="ECO:0000256" key="1">
    <source>
        <dbReference type="SAM" id="MobiDB-lite"/>
    </source>
</evidence>
<accession>A0ABU4KFZ4</accession>
<comment type="caution">
    <text evidence="2">The sequence shown here is derived from an EMBL/GenBank/DDBJ whole genome shotgun (WGS) entry which is preliminary data.</text>
</comment>
<organism evidence="2 3">
    <name type="scientific">Streptomyces roseolus</name>
    <dbReference type="NCBI Taxonomy" id="67358"/>
    <lineage>
        <taxon>Bacteria</taxon>
        <taxon>Bacillati</taxon>
        <taxon>Actinomycetota</taxon>
        <taxon>Actinomycetes</taxon>
        <taxon>Kitasatosporales</taxon>
        <taxon>Streptomycetaceae</taxon>
        <taxon>Streptomyces</taxon>
    </lineage>
</organism>
<proteinExistence type="predicted"/>
<keyword evidence="3" id="KW-1185">Reference proteome</keyword>
<dbReference type="EMBL" id="JAWJZF010000503">
    <property type="protein sequence ID" value="MDX2296683.1"/>
    <property type="molecule type" value="Genomic_DNA"/>
</dbReference>
<name>A0ABU4KFZ4_9ACTN</name>
<protein>
    <recommendedName>
        <fullName evidence="4">Regulatory protein</fullName>
    </recommendedName>
</protein>
<gene>
    <name evidence="2" type="ORF">R2363_31490</name>
</gene>
<evidence type="ECO:0008006" key="4">
    <source>
        <dbReference type="Google" id="ProtNLM"/>
    </source>
</evidence>